<sequence>MSSAKNIHDGRNEHSKALGLVEHRLQLEQVRVSEEAMTSVETTEHAPRRKWGWIFVALLLVEVVIFSIHAHNLTEEIKYLRSYLNRTIAELTLVKIDNRTKELDRSYLISGASLIGTLVCVCAALGFRRRKTPAE</sequence>
<evidence type="ECO:0000256" key="1">
    <source>
        <dbReference type="SAM" id="Phobius"/>
    </source>
</evidence>
<keyword evidence="3" id="KW-1185">Reference proteome</keyword>
<feature type="transmembrane region" description="Helical" evidence="1">
    <location>
        <begin position="107"/>
        <end position="127"/>
    </location>
</feature>
<dbReference type="EMBL" id="JAGIKT010000022">
    <property type="protein sequence ID" value="MBP0111766.1"/>
    <property type="molecule type" value="Genomic_DNA"/>
</dbReference>
<name>A0ABS3ZUQ7_9BRAD</name>
<reference evidence="2 3" key="1">
    <citation type="submission" date="2021-03" db="EMBL/GenBank/DDBJ databases">
        <title>Genome Sequence of Bradyrhizobium vignae strain ISRA400.</title>
        <authorList>
            <person name="Tisa L.S."/>
            <person name="Svistoonoff S."/>
            <person name="Hocher V."/>
            <person name="Fall S."/>
            <person name="Zaiya A."/>
            <person name="Naing D."/>
            <person name="Niang N."/>
            <person name="Diouf A."/>
            <person name="Dasylva M.C."/>
            <person name="Toure O."/>
            <person name="Gueye M."/>
            <person name="Gully D."/>
            <person name="Tisseyre P."/>
            <person name="Simpson S."/>
            <person name="Morris K."/>
            <person name="Thomas W.K."/>
        </authorList>
    </citation>
    <scope>NUCLEOTIDE SEQUENCE [LARGE SCALE GENOMIC DNA]</scope>
    <source>
        <strain evidence="2 3">ISRA400</strain>
    </source>
</reference>
<accession>A0ABS3ZUQ7</accession>
<dbReference type="Proteomes" id="UP000669317">
    <property type="component" value="Unassembled WGS sequence"/>
</dbReference>
<dbReference type="RefSeq" id="WP_209295040.1">
    <property type="nucleotide sequence ID" value="NZ_JAGIKT010000022.1"/>
</dbReference>
<proteinExistence type="predicted"/>
<protein>
    <submittedName>
        <fullName evidence="2">Uncharacterized protein</fullName>
    </submittedName>
</protein>
<evidence type="ECO:0000313" key="2">
    <source>
        <dbReference type="EMBL" id="MBP0111766.1"/>
    </source>
</evidence>
<comment type="caution">
    <text evidence="2">The sequence shown here is derived from an EMBL/GenBank/DDBJ whole genome shotgun (WGS) entry which is preliminary data.</text>
</comment>
<feature type="transmembrane region" description="Helical" evidence="1">
    <location>
        <begin position="51"/>
        <end position="70"/>
    </location>
</feature>
<keyword evidence="1" id="KW-0812">Transmembrane</keyword>
<evidence type="ECO:0000313" key="3">
    <source>
        <dbReference type="Proteomes" id="UP000669317"/>
    </source>
</evidence>
<gene>
    <name evidence="2" type="ORF">JWS04_11870</name>
</gene>
<keyword evidence="1" id="KW-0472">Membrane</keyword>
<keyword evidence="1" id="KW-1133">Transmembrane helix</keyword>
<organism evidence="2 3">
    <name type="scientific">Bradyrhizobium vignae</name>
    <dbReference type="NCBI Taxonomy" id="1549949"/>
    <lineage>
        <taxon>Bacteria</taxon>
        <taxon>Pseudomonadati</taxon>
        <taxon>Pseudomonadota</taxon>
        <taxon>Alphaproteobacteria</taxon>
        <taxon>Hyphomicrobiales</taxon>
        <taxon>Nitrobacteraceae</taxon>
        <taxon>Bradyrhizobium</taxon>
    </lineage>
</organism>